<feature type="compositionally biased region" description="Basic and acidic residues" evidence="6">
    <location>
        <begin position="617"/>
        <end position="704"/>
    </location>
</feature>
<evidence type="ECO:0000256" key="7">
    <source>
        <dbReference type="SAM" id="Phobius"/>
    </source>
</evidence>
<evidence type="ECO:0000256" key="6">
    <source>
        <dbReference type="SAM" id="MobiDB-lite"/>
    </source>
</evidence>
<feature type="compositionally biased region" description="Basic and acidic residues" evidence="6">
    <location>
        <begin position="440"/>
        <end position="452"/>
    </location>
</feature>
<evidence type="ECO:0000256" key="1">
    <source>
        <dbReference type="ARBA" id="ARBA00004141"/>
    </source>
</evidence>
<dbReference type="PANTHER" id="PTHR17920:SF3">
    <property type="entry name" value="TRANSMEMBRANE AND COILED-COIL DOMAIN-CONTAINING PROTEIN 4"/>
    <property type="match status" value="1"/>
</dbReference>
<evidence type="ECO:0000256" key="3">
    <source>
        <dbReference type="ARBA" id="ARBA00022692"/>
    </source>
</evidence>
<dbReference type="EMBL" id="LT594501">
    <property type="protein sequence ID" value="SBT71960.1"/>
    <property type="molecule type" value="Genomic_DNA"/>
</dbReference>
<feature type="region of interest" description="Disordered" evidence="6">
    <location>
        <begin position="119"/>
        <end position="238"/>
    </location>
</feature>
<keyword evidence="3 7" id="KW-0812">Transmembrane</keyword>
<feature type="compositionally biased region" description="Basic and acidic residues" evidence="6">
    <location>
        <begin position="717"/>
        <end position="732"/>
    </location>
</feature>
<dbReference type="GO" id="GO:0016020">
    <property type="term" value="C:membrane"/>
    <property type="evidence" value="ECO:0007669"/>
    <property type="project" value="UniProtKB-SubCell"/>
</dbReference>
<dbReference type="VEuPathDB" id="PlasmoDB:PmUG01_13015900"/>
<evidence type="ECO:0000256" key="5">
    <source>
        <dbReference type="ARBA" id="ARBA00023136"/>
    </source>
</evidence>
<feature type="compositionally biased region" description="Basic and acidic residues" evidence="6">
    <location>
        <begin position="123"/>
        <end position="134"/>
    </location>
</feature>
<sequence length="1244" mass="138799">MLKGTCDLDDISDDDFVSEKQIFQGSNKTILSLESIHVVKGIDKNVKKRIEEGKVYLSDISPVKNAEIEEAFLKSLCDNALKNNIISKKRYYSNKSTKELNIKIEENYKCFSLDNSSAHGAAGHKEGKGNKDGNDYNYNNNNNDDGDNNNIGSMAVKRSTSGGSDEDIKGSKKSHKKDDKKDNKVDDKVDDKRDAMDDNVDLKNCNGEYQSEYNSSRRKRPLEGDAQGESCKEEEEEESLSPYYNKINSFVKRNFSASIFEKCSFNDFPDLLERETMDYIRKREKKLQKKRLNANLEALRLQYIPINNDKFMNIPREIKENILALFACIIIKHIDSFDDIEVQNNLDELSKNFLKKLSELLVIDSVAYQCIIKPLEQRELIRDITGDRKIYQLYEKPFVDNLLTQIEHLQPLIDVKFKKVVEELNNEMDFWQNDHIDEQHNNEHLSDDKEYSDSDILEDEDELDDNKSDIKNLASFRGSFIQREIDETYSGEAINDYFALSRGGGGGTNNMSSHTVRTTRCSGELQGKVPNSISSGKPARYAKASRSSQNDQVESAGKVEQVEQVSQVSRERSKCAPNSSNCDQLASEDPCSIDEEKKITSQISISGEGNTIGAQKCGERERKKESKDGSGSRSKDGSGSRSKDGSGSRSKDESGSRSKDGSGSRSKDGSGSRSNDESGSRSKDGSGSRSKDGSGSRSNDESGSRSKNGYDNGCENDANKDEGYCDGKCISKEDDEEKNGDKNGNANKHGSLNNNEHGNEKGSGKKANNNKLSFYIEKDISEKAAMDYECKREGADDIQSRIKTNIKKCDTFEYDNSIYDESDIDKHLNHGVPTRGPEVKSVLLRDLITTYIMTGNNNARIQLYFQKFAKCLKINELLILRIEENLAADLINALQASTDETSKRRKIRRMKIAAAALGGGALIAFTAGLAAPGIIAGLTALGAGGSSLTAFLASASGLAFIVSLFGAGGAGLTGYKYSRRIANIRTFEFIMLNGNISKSLSVCVCVSGEIKTDDDITTPWLDVFPNCYCDLYGLKWENHLLKTLGSLIETMLSQEFAITASKIWLQYTIASTLSAALTWPLALIKYASNLDNVYLLIRERAQQAGRILADALSDRNTVGQRPVILIGYSVGARVIFYCLKYLYSKKLYNIVSNAIFIGLPATTSSRVWEKIRMVVTNRVINVYSKNDWLLGFLYRYMEWKLSVAGLISVKVPNIENYDASGIIHSHLDYKRKLKDILNLINFDM</sequence>
<reference evidence="8 9" key="1">
    <citation type="submission" date="2016-06" db="EMBL/GenBank/DDBJ databases">
        <authorList>
            <consortium name="Pathogen Informatics"/>
        </authorList>
    </citation>
    <scope>NUCLEOTIDE SEQUENCE [LARGE SCALE GENOMIC DNA]</scope>
    <source>
        <strain evidence="8">PmlGA01</strain>
    </source>
</reference>
<dbReference type="Pfam" id="PF05277">
    <property type="entry name" value="DUF726"/>
    <property type="match status" value="1"/>
</dbReference>
<feature type="compositionally biased region" description="Basic and acidic residues" evidence="6">
    <location>
        <begin position="166"/>
        <end position="196"/>
    </location>
</feature>
<feature type="transmembrane region" description="Helical" evidence="7">
    <location>
        <begin position="950"/>
        <end position="975"/>
    </location>
</feature>
<feature type="compositionally biased region" description="Polar residues" evidence="6">
    <location>
        <begin position="600"/>
        <end position="613"/>
    </location>
</feature>
<proteinExistence type="inferred from homology"/>
<dbReference type="AlphaFoldDB" id="A0A1C3KED0"/>
<dbReference type="InterPro" id="IPR029058">
    <property type="entry name" value="AB_hydrolase_fold"/>
</dbReference>
<organism evidence="8 9">
    <name type="scientific">Plasmodium malariae</name>
    <dbReference type="NCBI Taxonomy" id="5858"/>
    <lineage>
        <taxon>Eukaryota</taxon>
        <taxon>Sar</taxon>
        <taxon>Alveolata</taxon>
        <taxon>Apicomplexa</taxon>
        <taxon>Aconoidasida</taxon>
        <taxon>Haemosporida</taxon>
        <taxon>Plasmodiidae</taxon>
        <taxon>Plasmodium</taxon>
        <taxon>Plasmodium (Plasmodium)</taxon>
    </lineage>
</organism>
<comment type="similarity">
    <text evidence="2">Belongs to the TMCO4 family.</text>
</comment>
<dbReference type="InterPro" id="IPR007941">
    <property type="entry name" value="DUF726"/>
</dbReference>
<feature type="compositionally biased region" description="Polar residues" evidence="6">
    <location>
        <begin position="742"/>
        <end position="756"/>
    </location>
</feature>
<feature type="region of interest" description="Disordered" evidence="6">
    <location>
        <begin position="525"/>
        <end position="768"/>
    </location>
</feature>
<evidence type="ECO:0000313" key="8">
    <source>
        <dbReference type="EMBL" id="SBT71960.1"/>
    </source>
</evidence>
<keyword evidence="5 7" id="KW-0472">Membrane</keyword>
<feature type="compositionally biased region" description="Acidic residues" evidence="6">
    <location>
        <begin position="453"/>
        <end position="464"/>
    </location>
</feature>
<feature type="transmembrane region" description="Helical" evidence="7">
    <location>
        <begin position="912"/>
        <end position="938"/>
    </location>
</feature>
<evidence type="ECO:0000313" key="9">
    <source>
        <dbReference type="Proteomes" id="UP000219799"/>
    </source>
</evidence>
<accession>A0A1C3KED0</accession>
<dbReference type="SUPFAM" id="SSF53474">
    <property type="entry name" value="alpha/beta-Hydrolases"/>
    <property type="match status" value="1"/>
</dbReference>
<dbReference type="Proteomes" id="UP000219799">
    <property type="component" value="Chromosome 13"/>
</dbReference>
<evidence type="ECO:0000256" key="4">
    <source>
        <dbReference type="ARBA" id="ARBA00022989"/>
    </source>
</evidence>
<feature type="region of interest" description="Disordered" evidence="6">
    <location>
        <begin position="440"/>
        <end position="464"/>
    </location>
</feature>
<keyword evidence="4 7" id="KW-1133">Transmembrane helix</keyword>
<comment type="subcellular location">
    <subcellularLocation>
        <location evidence="1">Membrane</location>
        <topology evidence="1">Multi-pass membrane protein</topology>
    </subcellularLocation>
</comment>
<protein>
    <submittedName>
        <fullName evidence="8">Uncharacterized protein</fullName>
    </submittedName>
</protein>
<name>A0A1C3KED0_PLAMA</name>
<evidence type="ECO:0000256" key="2">
    <source>
        <dbReference type="ARBA" id="ARBA00009824"/>
    </source>
</evidence>
<dbReference type="PANTHER" id="PTHR17920">
    <property type="entry name" value="TRANSMEMBRANE AND COILED-COIL DOMAIN-CONTAINING PROTEIN 4 TMCO4"/>
    <property type="match status" value="1"/>
</dbReference>
<gene>
    <name evidence="8" type="primary">PmlGA01_130008300</name>
    <name evidence="8" type="ORF">PMLGA01_130008300</name>
</gene>